<comment type="cofactor">
    <cofactor evidence="1">
        <name>FMN</name>
        <dbReference type="ChEBI" id="CHEBI:58210"/>
    </cofactor>
</comment>
<evidence type="ECO:0000313" key="12">
    <source>
        <dbReference type="EMBL" id="CAL17572.1"/>
    </source>
</evidence>
<dbReference type="Gene3D" id="2.40.30.10">
    <property type="entry name" value="Translation factors"/>
    <property type="match status" value="1"/>
</dbReference>
<evidence type="ECO:0000256" key="4">
    <source>
        <dbReference type="ARBA" id="ARBA00022643"/>
    </source>
</evidence>
<feature type="domain" description="Flavodoxin-like" evidence="10">
    <location>
        <begin position="65"/>
        <end position="203"/>
    </location>
</feature>
<dbReference type="InterPro" id="IPR001094">
    <property type="entry name" value="Flavdoxin-like"/>
</dbReference>
<evidence type="ECO:0000313" key="13">
    <source>
        <dbReference type="Proteomes" id="UP000008871"/>
    </source>
</evidence>
<evidence type="ECO:0000259" key="10">
    <source>
        <dbReference type="PROSITE" id="PS50902"/>
    </source>
</evidence>
<dbReference type="SUPFAM" id="SSF63380">
    <property type="entry name" value="Riboflavin synthase domain-like"/>
    <property type="match status" value="1"/>
</dbReference>
<keyword evidence="6" id="KW-0521">NADP</keyword>
<feature type="region of interest" description="Disordered" evidence="9">
    <location>
        <begin position="1"/>
        <end position="20"/>
    </location>
</feature>
<dbReference type="PROSITE" id="PS50902">
    <property type="entry name" value="FLAVODOXIN_LIKE"/>
    <property type="match status" value="1"/>
</dbReference>
<evidence type="ECO:0000256" key="3">
    <source>
        <dbReference type="ARBA" id="ARBA00022630"/>
    </source>
</evidence>
<dbReference type="EC" id="1.8.1.2" evidence="12"/>
<protein>
    <submittedName>
        <fullName evidence="12">NADPH-sulfite reductase</fullName>
        <ecNumber evidence="12">1.8.1.2</ecNumber>
    </submittedName>
</protein>
<dbReference type="SUPFAM" id="SSF52218">
    <property type="entry name" value="Flavoproteins"/>
    <property type="match status" value="1"/>
</dbReference>
<feature type="domain" description="FAD-binding FR-type" evidence="11">
    <location>
        <begin position="232"/>
        <end position="446"/>
    </location>
</feature>
<comment type="cofactor">
    <cofactor evidence="2">
        <name>FAD</name>
        <dbReference type="ChEBI" id="CHEBI:57692"/>
    </cofactor>
</comment>
<evidence type="ECO:0000256" key="9">
    <source>
        <dbReference type="SAM" id="MobiDB-lite"/>
    </source>
</evidence>
<keyword evidence="13" id="KW-1185">Reference proteome</keyword>
<organism evidence="12 13">
    <name type="scientific">Alcanivorax borkumensis (strain ATCC 700651 / DSM 11573 / NCIMB 13689 / SK2)</name>
    <dbReference type="NCBI Taxonomy" id="393595"/>
    <lineage>
        <taxon>Bacteria</taxon>
        <taxon>Pseudomonadati</taxon>
        <taxon>Pseudomonadota</taxon>
        <taxon>Gammaproteobacteria</taxon>
        <taxon>Oceanospirillales</taxon>
        <taxon>Alcanivoracaceae</taxon>
        <taxon>Alcanivorax</taxon>
    </lineage>
</organism>
<evidence type="ECO:0000259" key="11">
    <source>
        <dbReference type="PROSITE" id="PS51384"/>
    </source>
</evidence>
<dbReference type="Proteomes" id="UP000008871">
    <property type="component" value="Chromosome"/>
</dbReference>
<dbReference type="Pfam" id="PF00667">
    <property type="entry name" value="FAD_binding_1"/>
    <property type="match status" value="1"/>
</dbReference>
<evidence type="ECO:0000256" key="2">
    <source>
        <dbReference type="ARBA" id="ARBA00001974"/>
    </source>
</evidence>
<dbReference type="PRINTS" id="PR00369">
    <property type="entry name" value="FLAVODOXIN"/>
</dbReference>
<accession>Q0VMM6</accession>
<reference evidence="12 13" key="1">
    <citation type="journal article" date="2006" name="Nat. Biotechnol.">
        <title>Genome sequence of the ubiquitous hydrocarbon-degrading marine bacterium Alcanivorax borkumensis.</title>
        <authorList>
            <person name="Schneiker S."/>
            <person name="Martins dos Santos V.A.P."/>
            <person name="Bartels D."/>
            <person name="Bekel T."/>
            <person name="Brecht M."/>
            <person name="Buhrmester J."/>
            <person name="Chernikova T.N."/>
            <person name="Denaro R."/>
            <person name="Ferrer M."/>
            <person name="Gertler C."/>
            <person name="Goesmann A."/>
            <person name="Golyshina O.V."/>
            <person name="Kaminski F."/>
            <person name="Khachane A.N."/>
            <person name="Lang S."/>
            <person name="Linke B."/>
            <person name="McHardy A.C."/>
            <person name="Meyer F."/>
            <person name="Nechitaylo T."/>
            <person name="Puehler A."/>
            <person name="Regenhardt D."/>
            <person name="Rupp O."/>
            <person name="Sabirova J.S."/>
            <person name="Selbitschka W."/>
            <person name="Yakimov M.M."/>
            <person name="Timmis K.N."/>
            <person name="Vorhoelter F.-J."/>
            <person name="Weidner S."/>
            <person name="Kaiser O."/>
            <person name="Golyshin P.N."/>
        </authorList>
    </citation>
    <scope>NUCLEOTIDE SEQUENCE [LARGE SCALE GENOMIC DNA]</scope>
    <source>
        <strain evidence="13">ATCC 700651 / DSM 11573 / NCIMB 13689 / SK2</strain>
    </source>
</reference>
<keyword evidence="7" id="KW-0249">Electron transport</keyword>
<evidence type="ECO:0000256" key="1">
    <source>
        <dbReference type="ARBA" id="ARBA00001917"/>
    </source>
</evidence>
<dbReference type="GO" id="GO:0050660">
    <property type="term" value="F:flavin adenine dinucleotide binding"/>
    <property type="evidence" value="ECO:0007669"/>
    <property type="project" value="TreeGrafter"/>
</dbReference>
<dbReference type="GO" id="GO:0005829">
    <property type="term" value="C:cytosol"/>
    <property type="evidence" value="ECO:0007669"/>
    <property type="project" value="TreeGrafter"/>
</dbReference>
<dbReference type="KEGG" id="abo:ABO_2124"/>
<dbReference type="EMBL" id="AM286690">
    <property type="protein sequence ID" value="CAL17572.1"/>
    <property type="molecule type" value="Genomic_DNA"/>
</dbReference>
<dbReference type="InterPro" id="IPR023173">
    <property type="entry name" value="NADPH_Cyt_P450_Rdtase_alpha"/>
</dbReference>
<keyword evidence="8 12" id="KW-0560">Oxidoreductase</keyword>
<dbReference type="Gene3D" id="1.20.990.10">
    <property type="entry name" value="NADPH-cytochrome p450 Reductase, Chain A, domain 3"/>
    <property type="match status" value="1"/>
</dbReference>
<feature type="compositionally biased region" description="Polar residues" evidence="9">
    <location>
        <begin position="11"/>
        <end position="20"/>
    </location>
</feature>
<dbReference type="PANTHER" id="PTHR19384:SF128">
    <property type="entry name" value="NADPH OXIDOREDUCTASE A"/>
    <property type="match status" value="1"/>
</dbReference>
<sequence length="488" mass="53192">MVITRAPHSMTPPQTTTPFSAPQWQQVQQLLGLLDQRQALWLSGYLAAGAPAAAPQVAPTPSNAALIAYGGETGNSESIAQALAEQALQQGIRVDVQDLAKLRTRQLSKRKHLLLICSTHGDGDPPEPVVPFYDALMADNAPRLEGLQFSVLALGDSSYEHFCVTGQQLDERLEALGGTRLHPRQECDVDFDEPAARWGKAVREQLPRSDQRGATSTITSAPAHSALTYSKRHPLSVEVLENLNLSHPQRTTPIHHLELALKSPDFSLAPGDAVGVLADNPPALVAAVLDACHLSGEAPVIVQDESMPLVQALRQHQDLTIPSTRFLEQWAQPSDSPILKQQLKAPSKAQRQYLKTVQVLDLLRQAPATPDPQALVDALRPLQPRLYDVANSLEHIDDELHLNVKAYRYDIAGRQESGIASQYLLTLEPGDTVRIYPHRNARFHLPDDPHIPVILIAEGSGILKMAVSMAPCEINWEGFSSSSADVSA</sequence>
<evidence type="ECO:0000256" key="5">
    <source>
        <dbReference type="ARBA" id="ARBA00022827"/>
    </source>
</evidence>
<gene>
    <name evidence="12" type="primary">cysJ</name>
    <name evidence="12" type="ordered locus">ABO_2124</name>
</gene>
<dbReference type="AlphaFoldDB" id="Q0VMM6"/>
<dbReference type="STRING" id="393595.ABO_2124"/>
<evidence type="ECO:0000256" key="8">
    <source>
        <dbReference type="ARBA" id="ARBA00023002"/>
    </source>
</evidence>
<dbReference type="InterPro" id="IPR029039">
    <property type="entry name" value="Flavoprotein-like_sf"/>
</dbReference>
<keyword evidence="3" id="KW-0285">Flavoprotein</keyword>
<name>Q0VMM6_ALCBS</name>
<dbReference type="PANTHER" id="PTHR19384">
    <property type="entry name" value="NITRIC OXIDE SYNTHASE-RELATED"/>
    <property type="match status" value="1"/>
</dbReference>
<dbReference type="Gene3D" id="3.40.50.360">
    <property type="match status" value="1"/>
</dbReference>
<dbReference type="InterPro" id="IPR017938">
    <property type="entry name" value="Riboflavin_synthase-like_b-brl"/>
</dbReference>
<dbReference type="PROSITE" id="PS51384">
    <property type="entry name" value="FAD_FR"/>
    <property type="match status" value="1"/>
</dbReference>
<dbReference type="GO" id="GO:0010181">
    <property type="term" value="F:FMN binding"/>
    <property type="evidence" value="ECO:0007669"/>
    <property type="project" value="InterPro"/>
</dbReference>
<dbReference type="eggNOG" id="COG0369">
    <property type="taxonomic scope" value="Bacteria"/>
</dbReference>
<dbReference type="InterPro" id="IPR003097">
    <property type="entry name" value="CysJ-like_FAD-binding"/>
</dbReference>
<dbReference type="Pfam" id="PF00258">
    <property type="entry name" value="Flavodoxin_1"/>
    <property type="match status" value="1"/>
</dbReference>
<feature type="region of interest" description="Disordered" evidence="9">
    <location>
        <begin position="204"/>
        <end position="223"/>
    </location>
</feature>
<keyword evidence="7" id="KW-0813">Transport</keyword>
<feature type="compositionally biased region" description="Polar residues" evidence="9">
    <location>
        <begin position="212"/>
        <end position="222"/>
    </location>
</feature>
<dbReference type="InterPro" id="IPR008254">
    <property type="entry name" value="Flavodoxin/NO_synth"/>
</dbReference>
<evidence type="ECO:0000256" key="6">
    <source>
        <dbReference type="ARBA" id="ARBA00022857"/>
    </source>
</evidence>
<evidence type="ECO:0000256" key="7">
    <source>
        <dbReference type="ARBA" id="ARBA00022982"/>
    </source>
</evidence>
<dbReference type="GO" id="GO:0004783">
    <property type="term" value="F:sulfite reductase (NADPH) activity"/>
    <property type="evidence" value="ECO:0007669"/>
    <property type="project" value="UniProtKB-EC"/>
</dbReference>
<dbReference type="HOGENOM" id="CLU_001570_17_7_6"/>
<proteinExistence type="predicted"/>
<keyword evidence="5" id="KW-0274">FAD</keyword>
<keyword evidence="4" id="KW-0288">FMN</keyword>
<dbReference type="InterPro" id="IPR017927">
    <property type="entry name" value="FAD-bd_FR_type"/>
</dbReference>